<dbReference type="Proteomes" id="UP000050794">
    <property type="component" value="Unassembled WGS sequence"/>
</dbReference>
<protein>
    <submittedName>
        <fullName evidence="3">Proteinase inhibitor</fullName>
    </submittedName>
</protein>
<proteinExistence type="predicted"/>
<dbReference type="Gene3D" id="1.10.10.1870">
    <property type="entry name" value="ShTK domain-like"/>
    <property type="match status" value="1"/>
</dbReference>
<evidence type="ECO:0000313" key="2">
    <source>
        <dbReference type="Proteomes" id="UP000050794"/>
    </source>
</evidence>
<sequence>MVAMTSTAACVDTATDCQLLTPLCFVQPYSRSIQGRCRRTCTICNCRDSANDCANHVYAIAANPLQAASGHLFTSADHPGKVTDKLAVALSLQAGVAKDEHGCVAYKTLSHRLDGVFQRSFRQHGWGEVVKEDRPGVFSDPCAVLTQIILDEETLSTSPQYEEKA</sequence>
<name>A0A183U0W9_TOXCA</name>
<reference evidence="1 2" key="2">
    <citation type="submission" date="2018-11" db="EMBL/GenBank/DDBJ databases">
        <authorList>
            <consortium name="Pathogen Informatics"/>
        </authorList>
    </citation>
    <scope>NUCLEOTIDE SEQUENCE [LARGE SCALE GENOMIC DNA]</scope>
</reference>
<dbReference type="AlphaFoldDB" id="A0A183U0W9"/>
<evidence type="ECO:0000313" key="3">
    <source>
        <dbReference type="WBParaSite" id="TCNE_0000213901-mRNA-1"/>
    </source>
</evidence>
<dbReference type="WBParaSite" id="TCNE_0000213901-mRNA-1">
    <property type="protein sequence ID" value="TCNE_0000213901-mRNA-1"/>
    <property type="gene ID" value="TCNE_0000213901"/>
</dbReference>
<evidence type="ECO:0000313" key="1">
    <source>
        <dbReference type="EMBL" id="VDM27538.1"/>
    </source>
</evidence>
<gene>
    <name evidence="1" type="ORF">TCNE_LOCUS2139</name>
</gene>
<reference evidence="3" key="1">
    <citation type="submission" date="2016-06" db="UniProtKB">
        <authorList>
            <consortium name="WormBaseParasite"/>
        </authorList>
    </citation>
    <scope>IDENTIFICATION</scope>
</reference>
<keyword evidence="2" id="KW-1185">Reference proteome</keyword>
<accession>A0A183U0W9</accession>
<organism evidence="2 3">
    <name type="scientific">Toxocara canis</name>
    <name type="common">Canine roundworm</name>
    <dbReference type="NCBI Taxonomy" id="6265"/>
    <lineage>
        <taxon>Eukaryota</taxon>
        <taxon>Metazoa</taxon>
        <taxon>Ecdysozoa</taxon>
        <taxon>Nematoda</taxon>
        <taxon>Chromadorea</taxon>
        <taxon>Rhabditida</taxon>
        <taxon>Spirurina</taxon>
        <taxon>Ascaridomorpha</taxon>
        <taxon>Ascaridoidea</taxon>
        <taxon>Toxocaridae</taxon>
        <taxon>Toxocara</taxon>
    </lineage>
</organism>
<dbReference type="EMBL" id="UYWY01001980">
    <property type="protein sequence ID" value="VDM27538.1"/>
    <property type="molecule type" value="Genomic_DNA"/>
</dbReference>